<protein>
    <recommendedName>
        <fullName evidence="4">Vesicle-fusing ATPase</fullName>
        <ecNumber evidence="4">3.6.4.6</ecNumber>
    </recommendedName>
</protein>
<keyword evidence="4" id="KW-0963">Cytoplasm</keyword>
<feature type="domain" description="NSF AAA+ ATPase lid" evidence="5">
    <location>
        <begin position="15"/>
        <end position="82"/>
    </location>
</feature>
<evidence type="ECO:0000256" key="4">
    <source>
        <dbReference type="RuleBase" id="RU367045"/>
    </source>
</evidence>
<dbReference type="EMBL" id="GANP01012963">
    <property type="protein sequence ID" value="JAB71505.1"/>
    <property type="molecule type" value="mRNA"/>
</dbReference>
<dbReference type="GO" id="GO:0005524">
    <property type="term" value="F:ATP binding"/>
    <property type="evidence" value="ECO:0007669"/>
    <property type="project" value="UniProtKB-UniRule"/>
</dbReference>
<keyword evidence="4" id="KW-0813">Transport</keyword>
<keyword evidence="4" id="KW-0378">Hydrolase</keyword>
<dbReference type="Gene3D" id="1.10.8.60">
    <property type="match status" value="1"/>
</dbReference>
<sequence length="88" mass="10076">MGMSTSFTAVMRVPNLSQAQHVLAVLEDVDCFSKEELDRIARQLEGRRIWIGIKKLLAYVDMARQTASQYRVTKFICKLEEEGALELK</sequence>
<evidence type="ECO:0000256" key="3">
    <source>
        <dbReference type="ARBA" id="ARBA00022840"/>
    </source>
</evidence>
<keyword evidence="4" id="KW-0460">Magnesium</keyword>
<comment type="subcellular location">
    <subcellularLocation>
        <location evidence="4">Cytoplasm</location>
    </subcellularLocation>
</comment>
<comment type="function">
    <text evidence="4">Required for vesicle-mediated transport. Catalyzes the fusion of transport vesicles within the Golgi cisternae. Is also required for transport from the endoplasmic reticulum to the Golgi stack. Seems to function as a fusion protein required for the delivery of cargo proteins to all compartments of the Golgi stack independent of vesicle origin.</text>
</comment>
<keyword evidence="2 4" id="KW-0547">Nucleotide-binding</keyword>
<comment type="similarity">
    <text evidence="1 4">Belongs to the AAA ATPase family.</text>
</comment>
<evidence type="ECO:0000259" key="5">
    <source>
        <dbReference type="Pfam" id="PF21964"/>
    </source>
</evidence>
<organism evidence="6">
    <name type="scientific">Ixodes ricinus</name>
    <name type="common">Common tick</name>
    <name type="synonym">Acarus ricinus</name>
    <dbReference type="NCBI Taxonomy" id="34613"/>
    <lineage>
        <taxon>Eukaryota</taxon>
        <taxon>Metazoa</taxon>
        <taxon>Ecdysozoa</taxon>
        <taxon>Arthropoda</taxon>
        <taxon>Chelicerata</taxon>
        <taxon>Arachnida</taxon>
        <taxon>Acari</taxon>
        <taxon>Parasitiformes</taxon>
        <taxon>Ixodida</taxon>
        <taxon>Ixodoidea</taxon>
        <taxon>Ixodidae</taxon>
        <taxon>Ixodinae</taxon>
        <taxon>Ixodes</taxon>
    </lineage>
</organism>
<dbReference type="InterPro" id="IPR054419">
    <property type="entry name" value="NSF_ATPase_lid"/>
</dbReference>
<dbReference type="InterPro" id="IPR039812">
    <property type="entry name" value="Vesicle-fus_ATPase"/>
</dbReference>
<comment type="catalytic activity">
    <reaction evidence="4">
        <text>ATP + H2O = ADP + phosphate + H(+)</text>
        <dbReference type="Rhea" id="RHEA:13065"/>
        <dbReference type="ChEBI" id="CHEBI:15377"/>
        <dbReference type="ChEBI" id="CHEBI:15378"/>
        <dbReference type="ChEBI" id="CHEBI:30616"/>
        <dbReference type="ChEBI" id="CHEBI:43474"/>
        <dbReference type="ChEBI" id="CHEBI:456216"/>
        <dbReference type="EC" id="3.6.4.6"/>
    </reaction>
</comment>
<dbReference type="Pfam" id="PF21964">
    <property type="entry name" value="NSF_ATPase_lid"/>
    <property type="match status" value="1"/>
</dbReference>
<keyword evidence="4" id="KW-0931">ER-Golgi transport</keyword>
<dbReference type="FunFam" id="1.10.8.60:FF:000031">
    <property type="entry name" value="vesicle-fusing ATPase isoform X1"/>
    <property type="match status" value="1"/>
</dbReference>
<keyword evidence="4" id="KW-0479">Metal-binding</keyword>
<name>V5GMF9_IXORI</name>
<evidence type="ECO:0000256" key="2">
    <source>
        <dbReference type="ARBA" id="ARBA00022741"/>
    </source>
</evidence>
<dbReference type="GO" id="GO:0035494">
    <property type="term" value="P:SNARE complex disassembly"/>
    <property type="evidence" value="ECO:0007669"/>
    <property type="project" value="InterPro"/>
</dbReference>
<dbReference type="EC" id="3.6.4.6" evidence="4"/>
<dbReference type="GO" id="GO:0043001">
    <property type="term" value="P:Golgi to plasma membrane protein transport"/>
    <property type="evidence" value="ECO:0007669"/>
    <property type="project" value="TreeGrafter"/>
</dbReference>
<keyword evidence="4" id="KW-0653">Protein transport</keyword>
<proteinExistence type="evidence at transcript level"/>
<accession>V5GMF9</accession>
<dbReference type="GO" id="GO:0046872">
    <property type="term" value="F:metal ion binding"/>
    <property type="evidence" value="ECO:0007669"/>
    <property type="project" value="UniProtKB-UniRule"/>
</dbReference>
<dbReference type="GO" id="GO:0006891">
    <property type="term" value="P:intra-Golgi vesicle-mediated transport"/>
    <property type="evidence" value="ECO:0007669"/>
    <property type="project" value="TreeGrafter"/>
</dbReference>
<dbReference type="GO" id="GO:0005795">
    <property type="term" value="C:Golgi stack"/>
    <property type="evidence" value="ECO:0007669"/>
    <property type="project" value="TreeGrafter"/>
</dbReference>
<reference evidence="6" key="1">
    <citation type="journal article" date="2015" name="Sci. Rep.">
        <title>Tissue- and time-dependent transcription in Ixodes ricinus salivary glands and midguts when blood feeding on the vertebrate host.</title>
        <authorList>
            <person name="Kotsyfakis M."/>
            <person name="Schwarz A."/>
            <person name="Erhart J."/>
            <person name="Ribeiro J.M."/>
        </authorList>
    </citation>
    <scope>NUCLEOTIDE SEQUENCE</scope>
    <source>
        <tissue evidence="6">Salivary gland and midgut</tissue>
    </source>
</reference>
<comment type="cofactor">
    <cofactor evidence="4">
        <name>Mg(2+)</name>
        <dbReference type="ChEBI" id="CHEBI:18420"/>
    </cofactor>
    <text evidence="4">Binds 1 Mg(2+) ion per subunit.</text>
</comment>
<dbReference type="PANTHER" id="PTHR23078">
    <property type="entry name" value="VESICULAR-FUSION PROTEIN NSF"/>
    <property type="match status" value="1"/>
</dbReference>
<evidence type="ECO:0000313" key="6">
    <source>
        <dbReference type="EMBL" id="JAB71505.1"/>
    </source>
</evidence>
<dbReference type="AlphaFoldDB" id="V5GMF9"/>
<evidence type="ECO:0000256" key="1">
    <source>
        <dbReference type="ARBA" id="ARBA00006914"/>
    </source>
</evidence>
<keyword evidence="3 4" id="KW-0067">ATP-binding</keyword>
<dbReference type="PANTHER" id="PTHR23078:SF3">
    <property type="entry name" value="VESICLE-FUSING ATPASE"/>
    <property type="match status" value="1"/>
</dbReference>
<dbReference type="GO" id="GO:0016887">
    <property type="term" value="F:ATP hydrolysis activity"/>
    <property type="evidence" value="ECO:0007669"/>
    <property type="project" value="InterPro"/>
</dbReference>